<comment type="subcellular location">
    <subcellularLocation>
        <location evidence="2">Cytoplasm</location>
    </subcellularLocation>
    <subcellularLocation>
        <location evidence="1">Endomembrane system</location>
        <topology evidence="1">Peripheral membrane protein</topology>
    </subcellularLocation>
</comment>
<comment type="caution">
    <text evidence="10">The sequence shown here is derived from an EMBL/GenBank/DDBJ whole genome shotgun (WGS) entry which is preliminary data.</text>
</comment>
<feature type="compositionally biased region" description="Acidic residues" evidence="8">
    <location>
        <begin position="82"/>
        <end position="99"/>
    </location>
</feature>
<dbReference type="AlphaFoldDB" id="A0A267FMJ8"/>
<dbReference type="PANTHER" id="PTHR45949">
    <property type="entry name" value="SORTING NEXIN-4"/>
    <property type="match status" value="1"/>
</dbReference>
<evidence type="ECO:0000256" key="3">
    <source>
        <dbReference type="ARBA" id="ARBA00010883"/>
    </source>
</evidence>
<evidence type="ECO:0000256" key="7">
    <source>
        <dbReference type="ARBA" id="ARBA00023136"/>
    </source>
</evidence>
<reference evidence="10 11" key="1">
    <citation type="submission" date="2017-06" db="EMBL/GenBank/DDBJ databases">
        <title>A platform for efficient transgenesis in Macrostomum lignano, a flatworm model organism for stem cell research.</title>
        <authorList>
            <person name="Berezikov E."/>
        </authorList>
    </citation>
    <scope>NUCLEOTIDE SEQUENCE [LARGE SCALE GENOMIC DNA]</scope>
    <source>
        <strain evidence="10">DV1</strain>
        <tissue evidence="10">Whole organism</tissue>
    </source>
</reference>
<keyword evidence="5" id="KW-0963">Cytoplasm</keyword>
<comment type="similarity">
    <text evidence="3">Belongs to the sorting nexin family.</text>
</comment>
<dbReference type="GO" id="GO:0015031">
    <property type="term" value="P:protein transport"/>
    <property type="evidence" value="ECO:0007669"/>
    <property type="project" value="TreeGrafter"/>
</dbReference>
<gene>
    <name evidence="10" type="ORF">BOX15_Mlig020527g4</name>
</gene>
<feature type="domain" description="PX" evidence="9">
    <location>
        <begin position="151"/>
        <end position="271"/>
    </location>
</feature>
<evidence type="ECO:0000256" key="1">
    <source>
        <dbReference type="ARBA" id="ARBA00004184"/>
    </source>
</evidence>
<keyword evidence="11" id="KW-1185">Reference proteome</keyword>
<evidence type="ECO:0000259" key="9">
    <source>
        <dbReference type="PROSITE" id="PS50195"/>
    </source>
</evidence>
<feature type="compositionally biased region" description="Low complexity" evidence="8">
    <location>
        <begin position="449"/>
        <end position="459"/>
    </location>
</feature>
<sequence>SVAPKPESLHQRASEVAAMSDALDPLTAAAAFAEADDEDTSQHQKLNGDGPAAVLPASPELTLAGSRRFGDDNSLMTSFEEGGGDEDEDKGEDSGEGESDASVTEIVAKSTVRPQPRSPLPPPPPPPQQQQKQQNQPASSAAAAASKQESNDLFVTVDDPIKKVTTMEAFVLYRVSSNGTRPELGDRVHSVRRRFTDFSRLRMALAEAWPGRVLPPLPEKHPLATIDRFDSRFVGRRARALQRFLGRLADNPVLSAAPVFLAFLTAPDSQEFERQCKQLQQPQASLLPQLLLSKSRRAAQSSALRPEFVAADRVAAGAGRLFGRFEKAADRLAGELRGLAAEEAALAEALYSLQLAEKAWAADSGCDSAAVEDLRRAAKAASDGVRAAEDLAEFASEEVGQPMHEYLLYTGCVRDCLTRASGLQAQAQAAQDSLEKARTAEQQQPTQPSSSAAASAERIAELSSRSNRLSDIASAACADLTADLDRWRLDRIRDTRTLLHGLAAAHTDRLTTTAEAWAAAAATANESARSNSPSLAARRQRPQLQRMDDREGDSDDD</sequence>
<feature type="compositionally biased region" description="Pro residues" evidence="8">
    <location>
        <begin position="116"/>
        <end position="128"/>
    </location>
</feature>
<feature type="non-terminal residue" evidence="10">
    <location>
        <position position="1"/>
    </location>
</feature>
<dbReference type="Pfam" id="PF00787">
    <property type="entry name" value="PX"/>
    <property type="match status" value="1"/>
</dbReference>
<proteinExistence type="inferred from homology"/>
<dbReference type="STRING" id="282301.A0A267FMJ8"/>
<dbReference type="GO" id="GO:0000422">
    <property type="term" value="P:autophagy of mitochondrion"/>
    <property type="evidence" value="ECO:0007669"/>
    <property type="project" value="TreeGrafter"/>
</dbReference>
<dbReference type="GO" id="GO:0035091">
    <property type="term" value="F:phosphatidylinositol binding"/>
    <property type="evidence" value="ECO:0007669"/>
    <property type="project" value="InterPro"/>
</dbReference>
<feature type="region of interest" description="Disordered" evidence="8">
    <location>
        <begin position="434"/>
        <end position="459"/>
    </location>
</feature>
<dbReference type="EMBL" id="NIVC01000962">
    <property type="protein sequence ID" value="PAA74269.1"/>
    <property type="molecule type" value="Genomic_DNA"/>
</dbReference>
<dbReference type="Proteomes" id="UP000215902">
    <property type="component" value="Unassembled WGS sequence"/>
</dbReference>
<dbReference type="OrthoDB" id="205639at2759"/>
<feature type="region of interest" description="Disordered" evidence="8">
    <location>
        <begin position="522"/>
        <end position="557"/>
    </location>
</feature>
<evidence type="ECO:0000313" key="11">
    <source>
        <dbReference type="Proteomes" id="UP000215902"/>
    </source>
</evidence>
<evidence type="ECO:0000256" key="2">
    <source>
        <dbReference type="ARBA" id="ARBA00004496"/>
    </source>
</evidence>
<name>A0A267FMJ8_9PLAT</name>
<dbReference type="InterPro" id="IPR036871">
    <property type="entry name" value="PX_dom_sf"/>
</dbReference>
<dbReference type="PROSITE" id="PS50195">
    <property type="entry name" value="PX"/>
    <property type="match status" value="1"/>
</dbReference>
<feature type="region of interest" description="Disordered" evidence="8">
    <location>
        <begin position="29"/>
        <end position="151"/>
    </location>
</feature>
<keyword evidence="7" id="KW-0472">Membrane</keyword>
<dbReference type="GO" id="GO:0034727">
    <property type="term" value="P:piecemeal microautophagy of the nucleus"/>
    <property type="evidence" value="ECO:0007669"/>
    <property type="project" value="TreeGrafter"/>
</dbReference>
<dbReference type="Gene3D" id="3.30.1520.10">
    <property type="entry name" value="Phox-like domain"/>
    <property type="match status" value="1"/>
</dbReference>
<protein>
    <recommendedName>
        <fullName evidence="9">PX domain-containing protein</fullName>
    </recommendedName>
</protein>
<dbReference type="SUPFAM" id="SSF64268">
    <property type="entry name" value="PX domain"/>
    <property type="match status" value="1"/>
</dbReference>
<evidence type="ECO:0000256" key="5">
    <source>
        <dbReference type="ARBA" id="ARBA00022490"/>
    </source>
</evidence>
<dbReference type="GO" id="GO:0000407">
    <property type="term" value="C:phagophore assembly site"/>
    <property type="evidence" value="ECO:0007669"/>
    <property type="project" value="TreeGrafter"/>
</dbReference>
<evidence type="ECO:0000313" key="10">
    <source>
        <dbReference type="EMBL" id="PAA74269.1"/>
    </source>
</evidence>
<feature type="compositionally biased region" description="Polar residues" evidence="8">
    <location>
        <begin position="525"/>
        <end position="534"/>
    </location>
</feature>
<dbReference type="GO" id="GO:0005769">
    <property type="term" value="C:early endosome"/>
    <property type="evidence" value="ECO:0007669"/>
    <property type="project" value="TreeGrafter"/>
</dbReference>
<dbReference type="InterPro" id="IPR001683">
    <property type="entry name" value="PX_dom"/>
</dbReference>
<dbReference type="GO" id="GO:0032456">
    <property type="term" value="P:endocytic recycling"/>
    <property type="evidence" value="ECO:0007669"/>
    <property type="project" value="TreeGrafter"/>
</dbReference>
<keyword evidence="6" id="KW-0446">Lipid-binding</keyword>
<dbReference type="PANTHER" id="PTHR45949:SF2">
    <property type="entry name" value="SORTING NEXIN-4"/>
    <property type="match status" value="1"/>
</dbReference>
<dbReference type="InterPro" id="IPR027267">
    <property type="entry name" value="AH/BAR_dom_sf"/>
</dbReference>
<feature type="compositionally biased region" description="Low complexity" evidence="8">
    <location>
        <begin position="129"/>
        <end position="148"/>
    </location>
</feature>
<evidence type="ECO:0000256" key="6">
    <source>
        <dbReference type="ARBA" id="ARBA00023121"/>
    </source>
</evidence>
<evidence type="ECO:0000256" key="4">
    <source>
        <dbReference type="ARBA" id="ARBA00022448"/>
    </source>
</evidence>
<organism evidence="10 11">
    <name type="scientific">Macrostomum lignano</name>
    <dbReference type="NCBI Taxonomy" id="282301"/>
    <lineage>
        <taxon>Eukaryota</taxon>
        <taxon>Metazoa</taxon>
        <taxon>Spiralia</taxon>
        <taxon>Lophotrochozoa</taxon>
        <taxon>Platyhelminthes</taxon>
        <taxon>Rhabditophora</taxon>
        <taxon>Macrostomorpha</taxon>
        <taxon>Macrostomida</taxon>
        <taxon>Macrostomidae</taxon>
        <taxon>Macrostomum</taxon>
    </lineage>
</organism>
<dbReference type="SMART" id="SM00312">
    <property type="entry name" value="PX"/>
    <property type="match status" value="1"/>
</dbReference>
<accession>A0A267FMJ8</accession>
<dbReference type="Gene3D" id="1.20.1270.60">
    <property type="entry name" value="Arfaptin homology (AH) domain/BAR domain"/>
    <property type="match status" value="1"/>
</dbReference>
<keyword evidence="4" id="KW-0813">Transport</keyword>
<dbReference type="GO" id="GO:0061709">
    <property type="term" value="P:reticulophagy"/>
    <property type="evidence" value="ECO:0007669"/>
    <property type="project" value="TreeGrafter"/>
</dbReference>
<evidence type="ECO:0000256" key="8">
    <source>
        <dbReference type="SAM" id="MobiDB-lite"/>
    </source>
</evidence>